<dbReference type="Gene3D" id="3.30.420.40">
    <property type="match status" value="2"/>
</dbReference>
<dbReference type="InterPro" id="IPR043129">
    <property type="entry name" value="ATPase_NBD"/>
</dbReference>
<reference evidence="5 6" key="1">
    <citation type="journal article" date="2021" name="ISME Commun">
        <title>Automated analysis of genomic sequences facilitates high-throughput and comprehensive description of bacteria.</title>
        <authorList>
            <person name="Hitch T.C.A."/>
        </authorList>
    </citation>
    <scope>NUCLEOTIDE SEQUENCE [LARGE SCALE GENOMIC DNA]</scope>
    <source>
        <strain evidence="5 6">Sanger_23</strain>
    </source>
</reference>
<organism evidence="5 6">
    <name type="scientific">Blautia ammoniilytica</name>
    <dbReference type="NCBI Taxonomy" id="2981782"/>
    <lineage>
        <taxon>Bacteria</taxon>
        <taxon>Bacillati</taxon>
        <taxon>Bacillota</taxon>
        <taxon>Clostridia</taxon>
        <taxon>Lachnospirales</taxon>
        <taxon>Lachnospiraceae</taxon>
        <taxon>Blautia</taxon>
    </lineage>
</organism>
<accession>A0ABT2TYD5</accession>
<comment type="caution">
    <text evidence="5">The sequence shown here is derived from an EMBL/GenBank/DDBJ whole genome shotgun (WGS) entry which is preliminary data.</text>
</comment>
<evidence type="ECO:0000313" key="5">
    <source>
        <dbReference type="EMBL" id="MCU6766666.1"/>
    </source>
</evidence>
<feature type="domain" description="Carbohydrate kinase FGGY N-terminal" evidence="4">
    <location>
        <begin position="3"/>
        <end position="222"/>
    </location>
</feature>
<comment type="similarity">
    <text evidence="1">Belongs to the FGGY kinase family.</text>
</comment>
<dbReference type="GO" id="GO:0016301">
    <property type="term" value="F:kinase activity"/>
    <property type="evidence" value="ECO:0007669"/>
    <property type="project" value="UniProtKB-KW"/>
</dbReference>
<keyword evidence="6" id="KW-1185">Reference proteome</keyword>
<gene>
    <name evidence="5" type="ORF">OCV61_14860</name>
</gene>
<evidence type="ECO:0000256" key="3">
    <source>
        <dbReference type="ARBA" id="ARBA00022777"/>
    </source>
</evidence>
<dbReference type="EMBL" id="JAOQJL010000036">
    <property type="protein sequence ID" value="MCU6766666.1"/>
    <property type="molecule type" value="Genomic_DNA"/>
</dbReference>
<dbReference type="PANTHER" id="PTHR10196">
    <property type="entry name" value="SUGAR KINASE"/>
    <property type="match status" value="1"/>
</dbReference>
<dbReference type="SUPFAM" id="SSF53067">
    <property type="entry name" value="Actin-like ATPase domain"/>
    <property type="match status" value="2"/>
</dbReference>
<keyword evidence="2" id="KW-0808">Transferase</keyword>
<name>A0ABT2TYD5_9FIRM</name>
<dbReference type="CDD" id="cd07777">
    <property type="entry name" value="ASKHA_NBD_FGGY_SHK"/>
    <property type="match status" value="1"/>
</dbReference>
<dbReference type="InterPro" id="IPR018484">
    <property type="entry name" value="FGGY_N"/>
</dbReference>
<dbReference type="RefSeq" id="WP_262583119.1">
    <property type="nucleotide sequence ID" value="NZ_JAOQJL010000036.1"/>
</dbReference>
<sequence length="466" mass="52246">MKYLGIDIGSSFIKAVLLDLDQYRMISTRKSRSPQKEKNCDPNIFEIPAEEMVDTVRTLINGYTSEYKDIQGVLISTQMHGFVYSVPGRKDMYVSWQDMRCMNPMEGYEGSYLEFLQEQISPEDMQENGVYLKPSLGICNLYAMLQADKSLPGDGKLYTLGSYLIHALTGNNICHVMNAAPMGIVNVKQHSLDYRIMTLMGMERVQLPVLAEDDYQICGTYRSNGCELKIHPDYGDMQVAILGSGVQSGDAVANVATGAQVIRHAEDFHCGSYEIRPYFEKGYLYTISNMPAGRNLDVLVKFISECAGLVTGKEPDMGIVWEKIHSCLGEADPELKVGASFYKNPYFPDGGYISGITHSNLHIGNLFMAAFADMAETYWKFIRQLGERPENISRIICSGGVNWKTPQLRYSLEQISKKKCVLSTMADEALSGMYQLAMVCSGKCANLEECRKYPLQEEKDEFKGES</sequence>
<evidence type="ECO:0000313" key="6">
    <source>
        <dbReference type="Proteomes" id="UP001652409"/>
    </source>
</evidence>
<evidence type="ECO:0000256" key="2">
    <source>
        <dbReference type="ARBA" id="ARBA00022679"/>
    </source>
</evidence>
<dbReference type="Proteomes" id="UP001652409">
    <property type="component" value="Unassembled WGS sequence"/>
</dbReference>
<evidence type="ECO:0000259" key="4">
    <source>
        <dbReference type="Pfam" id="PF00370"/>
    </source>
</evidence>
<dbReference type="PANTHER" id="PTHR10196:SF67">
    <property type="entry name" value="SEDOHEPTULOKINASE"/>
    <property type="match status" value="1"/>
</dbReference>
<keyword evidence="3 5" id="KW-0418">Kinase</keyword>
<dbReference type="Pfam" id="PF00370">
    <property type="entry name" value="FGGY_N"/>
    <property type="match status" value="1"/>
</dbReference>
<protein>
    <submittedName>
        <fullName evidence="5">FGGY family carbohydrate kinase</fullName>
    </submittedName>
</protein>
<proteinExistence type="inferred from homology"/>
<evidence type="ECO:0000256" key="1">
    <source>
        <dbReference type="ARBA" id="ARBA00009156"/>
    </source>
</evidence>